<dbReference type="KEGG" id="mhi:Mhar_2149"/>
<dbReference type="AlphaFoldDB" id="G7WQE9"/>
<evidence type="ECO:0000313" key="1">
    <source>
        <dbReference type="EMBL" id="AET65502.1"/>
    </source>
</evidence>
<reference evidence="1 2" key="1">
    <citation type="journal article" date="2012" name="PLoS ONE">
        <title>The genome characteristics and predicted function of methyl-group oxidation pathway in the obligate aceticlastic methanogens, Methanosaeta spp.</title>
        <authorList>
            <person name="Zhu J."/>
            <person name="Zheng H."/>
            <person name="Ai G."/>
            <person name="Zhang G."/>
            <person name="Liu D."/>
            <person name="Liu X."/>
            <person name="Dong X."/>
        </authorList>
    </citation>
    <scope>NUCLEOTIDE SEQUENCE [LARGE SCALE GENOMIC DNA]</scope>
    <source>
        <strain evidence="1 2">6Ac</strain>
    </source>
</reference>
<dbReference type="STRING" id="1110509.Mhar_2149"/>
<dbReference type="HOGENOM" id="CLU_1458196_0_0_2"/>
<evidence type="ECO:0000313" key="2">
    <source>
        <dbReference type="Proteomes" id="UP000005877"/>
    </source>
</evidence>
<name>G7WQE9_METH6</name>
<protein>
    <submittedName>
        <fullName evidence="1">Uncharacterized protein</fullName>
    </submittedName>
</protein>
<dbReference type="Proteomes" id="UP000005877">
    <property type="component" value="Chromosome"/>
</dbReference>
<organism evidence="1 2">
    <name type="scientific">Methanothrix harundinacea (strain 6Ac)</name>
    <name type="common">Methanosaeta harundinacea</name>
    <dbReference type="NCBI Taxonomy" id="1110509"/>
    <lineage>
        <taxon>Archaea</taxon>
        <taxon>Methanobacteriati</taxon>
        <taxon>Methanobacteriota</taxon>
        <taxon>Stenosarchaea group</taxon>
        <taxon>Methanomicrobia</taxon>
        <taxon>Methanotrichales</taxon>
        <taxon>Methanotrichaceae</taxon>
        <taxon>Methanothrix</taxon>
    </lineage>
</organism>
<dbReference type="GeneID" id="12511326"/>
<proteinExistence type="predicted"/>
<keyword evidence="2" id="KW-1185">Reference proteome</keyword>
<gene>
    <name evidence="1" type="ordered locus">Mhar_2149</name>
</gene>
<dbReference type="EMBL" id="CP003117">
    <property type="protein sequence ID" value="AET65502.1"/>
    <property type="molecule type" value="Genomic_DNA"/>
</dbReference>
<sequence>MQIASLEEIERILLRLPEIVDRLDSKDPRFSDLVKSWLQDLERAFAENRLFQAAEVAALRAMVISAERGVICPGMEFSGPKTPRKVREAVAADSLKRAEGIAADAIRGDSARIAEGERLARQLVAIAEQKGIIKRFSAEEDHTTMLTGIWSEISLDPDLMAGATALKGLVGFRDALILVDRALPL</sequence>
<dbReference type="PATRIC" id="fig|1110509.7.peg.2381"/>
<accession>G7WQE9</accession>
<dbReference type="RefSeq" id="WP_014587678.1">
    <property type="nucleotide sequence ID" value="NC_017527.1"/>
</dbReference>